<accession>A0A2K9BWC4</accession>
<dbReference type="InterPro" id="IPR002104">
    <property type="entry name" value="Integrase_catalytic"/>
</dbReference>
<dbReference type="Gene3D" id="1.10.150.130">
    <property type="match status" value="1"/>
</dbReference>
<dbReference type="CDD" id="cd01189">
    <property type="entry name" value="INT_ICEBs1_C_like"/>
    <property type="match status" value="1"/>
</dbReference>
<dbReference type="PANTHER" id="PTHR30349:SF64">
    <property type="entry name" value="PROPHAGE INTEGRASE INTD-RELATED"/>
    <property type="match status" value="1"/>
</dbReference>
<dbReference type="InterPro" id="IPR013762">
    <property type="entry name" value="Integrase-like_cat_sf"/>
</dbReference>
<gene>
    <name evidence="8" type="ORF">BB215W447A_1027</name>
</gene>
<dbReference type="InterPro" id="IPR050090">
    <property type="entry name" value="Tyrosine_recombinase_XerCD"/>
</dbReference>
<evidence type="ECO:0000259" key="6">
    <source>
        <dbReference type="PROSITE" id="PS51898"/>
    </source>
</evidence>
<evidence type="ECO:0000256" key="4">
    <source>
        <dbReference type="ARBA" id="ARBA00023172"/>
    </source>
</evidence>
<evidence type="ECO:0000256" key="2">
    <source>
        <dbReference type="ARBA" id="ARBA00022908"/>
    </source>
</evidence>
<dbReference type="Proteomes" id="UP000232491">
    <property type="component" value="Chromosome"/>
</dbReference>
<dbReference type="AlphaFoldDB" id="A0A2K9BWC4"/>
<reference evidence="8 9" key="1">
    <citation type="submission" date="2017-05" db="EMBL/GenBank/DDBJ databases">
        <title>Comparative genomics and methylome analysis of the gut commensal Bifidobacterium breve.</title>
        <authorList>
            <person name="Bottacini F."/>
            <person name="Morrissey R."/>
            <person name="Roberts R.J."/>
            <person name="James K."/>
            <person name="van Breen J."/>
            <person name="Egan M."/>
            <person name="Lambert J."/>
            <person name="van Limpt K."/>
            <person name="Stanton C."/>
            <person name="Knol J."/>
            <person name="O' Connell Motherway M."/>
            <person name="van Sinderen D."/>
        </authorList>
    </citation>
    <scope>NUCLEOTIDE SEQUENCE [LARGE SCALE GENOMIC DNA]</scope>
    <source>
        <strain evidence="8 9">215W447a</strain>
    </source>
</reference>
<feature type="domain" description="Tyr recombinase" evidence="6">
    <location>
        <begin position="183"/>
        <end position="388"/>
    </location>
</feature>
<dbReference type="Pfam" id="PF00589">
    <property type="entry name" value="Phage_integrase"/>
    <property type="match status" value="1"/>
</dbReference>
<proteinExistence type="inferred from homology"/>
<dbReference type="InterPro" id="IPR010998">
    <property type="entry name" value="Integrase_recombinase_N"/>
</dbReference>
<dbReference type="GO" id="GO:0015074">
    <property type="term" value="P:DNA integration"/>
    <property type="evidence" value="ECO:0007669"/>
    <property type="project" value="UniProtKB-KW"/>
</dbReference>
<name>A0A2K9BWC4_BIFBR</name>
<comment type="similarity">
    <text evidence="1">Belongs to the 'phage' integrase family.</text>
</comment>
<evidence type="ECO:0000259" key="7">
    <source>
        <dbReference type="PROSITE" id="PS51900"/>
    </source>
</evidence>
<dbReference type="SUPFAM" id="SSF56349">
    <property type="entry name" value="DNA breaking-rejoining enzymes"/>
    <property type="match status" value="1"/>
</dbReference>
<dbReference type="Pfam" id="PF14659">
    <property type="entry name" value="Phage_int_SAM_3"/>
    <property type="match status" value="1"/>
</dbReference>
<evidence type="ECO:0000256" key="3">
    <source>
        <dbReference type="ARBA" id="ARBA00023125"/>
    </source>
</evidence>
<dbReference type="PROSITE" id="PS51900">
    <property type="entry name" value="CB"/>
    <property type="match status" value="1"/>
</dbReference>
<keyword evidence="2" id="KW-0229">DNA integration</keyword>
<dbReference type="EMBL" id="CP021558">
    <property type="protein sequence ID" value="AUE03045.1"/>
    <property type="molecule type" value="Genomic_DNA"/>
</dbReference>
<dbReference type="Gene3D" id="1.10.443.10">
    <property type="entry name" value="Intergrase catalytic core"/>
    <property type="match status" value="1"/>
</dbReference>
<keyword evidence="4" id="KW-0233">DNA recombination</keyword>
<organism evidence="8 9">
    <name type="scientific">Bifidobacterium breve</name>
    <dbReference type="NCBI Taxonomy" id="1685"/>
    <lineage>
        <taxon>Bacteria</taxon>
        <taxon>Bacillati</taxon>
        <taxon>Actinomycetota</taxon>
        <taxon>Actinomycetes</taxon>
        <taxon>Bifidobacteriales</taxon>
        <taxon>Bifidobacteriaceae</taxon>
        <taxon>Bifidobacterium</taxon>
    </lineage>
</organism>
<evidence type="ECO:0000256" key="1">
    <source>
        <dbReference type="ARBA" id="ARBA00008857"/>
    </source>
</evidence>
<dbReference type="InterPro" id="IPR011010">
    <property type="entry name" value="DNA_brk_join_enz"/>
</dbReference>
<dbReference type="PROSITE" id="PS51898">
    <property type="entry name" value="TYR_RECOMBINASE"/>
    <property type="match status" value="1"/>
</dbReference>
<dbReference type="PANTHER" id="PTHR30349">
    <property type="entry name" value="PHAGE INTEGRASE-RELATED"/>
    <property type="match status" value="1"/>
</dbReference>
<sequence length="396" mass="44711">MATAGRREKGTGGITRMKDGRYRAYLTITPDPSDGTRRRVSAVGRTRTQALERARAKARDMEAGRIGPKDMPTVGEWLDQWVTDAIEPRRAPNTTRSYRTRIRIDIRPLIGAIRLDMIRPSHIRRIENRILAGDPETGTGPRSSKTADVTLSILRTAFDDAMAEGIVDHNPVRMADRVETEAEELPMLSPVEAAKLIRTEPDRKWRLMWRLLFVTGMRLGETLAISRDEIIERDGVTCLNVEWQLKEFEKDVVIPPGYRARHLEGRLWLTRPKTRRGRRLIPLPHDLAMELKAYTMTVDVPDDMPVLQSKRCRPFSRDAVRNAWIRALDGAGLPHVRIHSARHTNATILAMNGVPDLVRKSLIGHSDIATTDAVYTHVDTKVLAGAIDGVERLIES</sequence>
<dbReference type="GO" id="GO:0003677">
    <property type="term" value="F:DNA binding"/>
    <property type="evidence" value="ECO:0007669"/>
    <property type="project" value="UniProtKB-UniRule"/>
</dbReference>
<evidence type="ECO:0000256" key="5">
    <source>
        <dbReference type="PROSITE-ProRule" id="PRU01248"/>
    </source>
</evidence>
<evidence type="ECO:0000313" key="9">
    <source>
        <dbReference type="Proteomes" id="UP000232491"/>
    </source>
</evidence>
<dbReference type="InterPro" id="IPR004107">
    <property type="entry name" value="Integrase_SAM-like_N"/>
</dbReference>
<dbReference type="GO" id="GO:0006310">
    <property type="term" value="P:DNA recombination"/>
    <property type="evidence" value="ECO:0007669"/>
    <property type="project" value="UniProtKB-KW"/>
</dbReference>
<protein>
    <submittedName>
        <fullName evidence="8">Putative phage integrase</fullName>
    </submittedName>
</protein>
<dbReference type="RefSeq" id="WP_106641410.1">
    <property type="nucleotide sequence ID" value="NZ_CP021558.1"/>
</dbReference>
<evidence type="ECO:0000313" key="8">
    <source>
        <dbReference type="EMBL" id="AUE03045.1"/>
    </source>
</evidence>
<keyword evidence="3 5" id="KW-0238">DNA-binding</keyword>
<dbReference type="InterPro" id="IPR044068">
    <property type="entry name" value="CB"/>
</dbReference>
<feature type="domain" description="Core-binding (CB)" evidence="7">
    <location>
        <begin position="68"/>
        <end position="162"/>
    </location>
</feature>